<dbReference type="Pfam" id="PF01810">
    <property type="entry name" value="LysE"/>
    <property type="match status" value="1"/>
</dbReference>
<feature type="transmembrane region" description="Helical" evidence="6">
    <location>
        <begin position="142"/>
        <end position="166"/>
    </location>
</feature>
<dbReference type="EMBL" id="AUSV01000134">
    <property type="protein sequence ID" value="ESP90699.1"/>
    <property type="molecule type" value="Genomic_DNA"/>
</dbReference>
<name>V4HRZ8_PSEL2</name>
<feature type="transmembrane region" description="Helical" evidence="6">
    <location>
        <begin position="40"/>
        <end position="59"/>
    </location>
</feature>
<organism evidence="7 8">
    <name type="scientific">Pseudoalteromonas luteoviolacea (strain 2ta16)</name>
    <dbReference type="NCBI Taxonomy" id="1353533"/>
    <lineage>
        <taxon>Bacteria</taxon>
        <taxon>Pseudomonadati</taxon>
        <taxon>Pseudomonadota</taxon>
        <taxon>Gammaproteobacteria</taxon>
        <taxon>Alteromonadales</taxon>
        <taxon>Pseudoalteromonadaceae</taxon>
        <taxon>Pseudoalteromonas</taxon>
    </lineage>
</organism>
<dbReference type="Proteomes" id="UP000017820">
    <property type="component" value="Unassembled WGS sequence"/>
</dbReference>
<evidence type="ECO:0000256" key="2">
    <source>
        <dbReference type="ARBA" id="ARBA00022475"/>
    </source>
</evidence>
<keyword evidence="3 6" id="KW-0812">Transmembrane</keyword>
<keyword evidence="2" id="KW-1003">Cell membrane</keyword>
<comment type="subcellular location">
    <subcellularLocation>
        <location evidence="1">Cell membrane</location>
        <topology evidence="1">Multi-pass membrane protein</topology>
    </subcellularLocation>
</comment>
<evidence type="ECO:0000313" key="7">
    <source>
        <dbReference type="EMBL" id="ESP90699.1"/>
    </source>
</evidence>
<dbReference type="RefSeq" id="WP_023402056.1">
    <property type="nucleotide sequence ID" value="NZ_AUSV01000134.1"/>
</dbReference>
<keyword evidence="5 6" id="KW-0472">Membrane</keyword>
<evidence type="ECO:0000256" key="5">
    <source>
        <dbReference type="ARBA" id="ARBA00023136"/>
    </source>
</evidence>
<comment type="caution">
    <text evidence="7">The sequence shown here is derived from an EMBL/GenBank/DDBJ whole genome shotgun (WGS) entry which is preliminary data.</text>
</comment>
<evidence type="ECO:0000313" key="8">
    <source>
        <dbReference type="Proteomes" id="UP000017820"/>
    </source>
</evidence>
<proteinExistence type="predicted"/>
<reference evidence="7 8" key="1">
    <citation type="submission" date="2013-07" db="EMBL/GenBank/DDBJ databases">
        <title>Draft genome sequence of Pseudoalteromonas luteoviolacea 2ta16.</title>
        <authorList>
            <person name="Allen E.E."/>
            <person name="Azam F."/>
            <person name="Podell S."/>
        </authorList>
    </citation>
    <scope>NUCLEOTIDE SEQUENCE [LARGE SCALE GENOMIC DNA]</scope>
    <source>
        <strain evidence="7 8">2ta16</strain>
    </source>
</reference>
<keyword evidence="4 6" id="KW-1133">Transmembrane helix</keyword>
<evidence type="ECO:0000256" key="6">
    <source>
        <dbReference type="SAM" id="Phobius"/>
    </source>
</evidence>
<dbReference type="InterPro" id="IPR001123">
    <property type="entry name" value="LeuE-type"/>
</dbReference>
<protein>
    <submittedName>
        <fullName evidence="7">Putative threonine efflux protein</fullName>
    </submittedName>
</protein>
<sequence>MEYLIAVTLFAISTSITPGPNNIMVMTSALNFGIKKTLPLLSGICVGFSVMLLVVGLGFGQVFNWFPDLHFVIKCAGIAYLLYLAWLIARSGGETMESQAQTPLTFINGALFQWVNAKAWVVATGAIAAFTSLGEGYYGQNMTIALIFLVAAFPCVGTWLLCGSVLQRVLKQQKSRVYFNYVMAALLVLSVIPVVIEVYTQLGDKGL</sequence>
<dbReference type="GO" id="GO:0015171">
    <property type="term" value="F:amino acid transmembrane transporter activity"/>
    <property type="evidence" value="ECO:0007669"/>
    <property type="project" value="TreeGrafter"/>
</dbReference>
<gene>
    <name evidence="7" type="ORF">PL2TA16_01803</name>
</gene>
<dbReference type="GO" id="GO:0005886">
    <property type="term" value="C:plasma membrane"/>
    <property type="evidence" value="ECO:0007669"/>
    <property type="project" value="UniProtKB-SubCell"/>
</dbReference>
<evidence type="ECO:0000256" key="4">
    <source>
        <dbReference type="ARBA" id="ARBA00022989"/>
    </source>
</evidence>
<evidence type="ECO:0000256" key="1">
    <source>
        <dbReference type="ARBA" id="ARBA00004651"/>
    </source>
</evidence>
<dbReference type="PANTHER" id="PTHR30086:SF20">
    <property type="entry name" value="ARGININE EXPORTER PROTEIN ARGO-RELATED"/>
    <property type="match status" value="1"/>
</dbReference>
<evidence type="ECO:0000256" key="3">
    <source>
        <dbReference type="ARBA" id="ARBA00022692"/>
    </source>
</evidence>
<feature type="transmembrane region" description="Helical" evidence="6">
    <location>
        <begin position="71"/>
        <end position="89"/>
    </location>
</feature>
<dbReference type="PATRIC" id="fig|1353533.3.peg.5240"/>
<dbReference type="AlphaFoldDB" id="V4HRZ8"/>
<accession>V4HRZ8</accession>
<dbReference type="GO" id="GO:0033228">
    <property type="term" value="P:cysteine export across plasma membrane"/>
    <property type="evidence" value="ECO:0007669"/>
    <property type="project" value="TreeGrafter"/>
</dbReference>
<feature type="transmembrane region" description="Helical" evidence="6">
    <location>
        <begin position="178"/>
        <end position="199"/>
    </location>
</feature>
<dbReference type="PANTHER" id="PTHR30086">
    <property type="entry name" value="ARGININE EXPORTER PROTEIN ARGO"/>
    <property type="match status" value="1"/>
</dbReference>